<dbReference type="Pfam" id="PF04434">
    <property type="entry name" value="SWIM"/>
    <property type="match status" value="1"/>
</dbReference>
<dbReference type="PROSITE" id="PS50966">
    <property type="entry name" value="ZF_SWIM"/>
    <property type="match status" value="1"/>
</dbReference>
<evidence type="ECO:0000256" key="1">
    <source>
        <dbReference type="PROSITE-ProRule" id="PRU00325"/>
    </source>
</evidence>
<comment type="caution">
    <text evidence="3">The sequence shown here is derived from an EMBL/GenBank/DDBJ whole genome shotgun (WGS) entry which is preliminary data.</text>
</comment>
<dbReference type="Proteomes" id="UP000289738">
    <property type="component" value="Chromosome A08"/>
</dbReference>
<evidence type="ECO:0000259" key="2">
    <source>
        <dbReference type="PROSITE" id="PS50966"/>
    </source>
</evidence>
<reference evidence="3 4" key="1">
    <citation type="submission" date="2019-01" db="EMBL/GenBank/DDBJ databases">
        <title>Sequencing of cultivated peanut Arachis hypogaea provides insights into genome evolution and oil improvement.</title>
        <authorList>
            <person name="Chen X."/>
        </authorList>
    </citation>
    <scope>NUCLEOTIDE SEQUENCE [LARGE SCALE GENOMIC DNA]</scope>
    <source>
        <strain evidence="4">cv. Fuhuasheng</strain>
        <tissue evidence="3">Leaves</tissue>
    </source>
</reference>
<keyword evidence="1" id="KW-0862">Zinc</keyword>
<keyword evidence="1" id="KW-0863">Zinc-finger</keyword>
<keyword evidence="1" id="KW-0479">Metal-binding</keyword>
<organism evidence="3 4">
    <name type="scientific">Arachis hypogaea</name>
    <name type="common">Peanut</name>
    <dbReference type="NCBI Taxonomy" id="3818"/>
    <lineage>
        <taxon>Eukaryota</taxon>
        <taxon>Viridiplantae</taxon>
        <taxon>Streptophyta</taxon>
        <taxon>Embryophyta</taxon>
        <taxon>Tracheophyta</taxon>
        <taxon>Spermatophyta</taxon>
        <taxon>Magnoliopsida</taxon>
        <taxon>eudicotyledons</taxon>
        <taxon>Gunneridae</taxon>
        <taxon>Pentapetalae</taxon>
        <taxon>rosids</taxon>
        <taxon>fabids</taxon>
        <taxon>Fabales</taxon>
        <taxon>Fabaceae</taxon>
        <taxon>Papilionoideae</taxon>
        <taxon>50 kb inversion clade</taxon>
        <taxon>dalbergioids sensu lato</taxon>
        <taxon>Dalbergieae</taxon>
        <taxon>Pterocarpus clade</taxon>
        <taxon>Arachis</taxon>
    </lineage>
</organism>
<dbReference type="GO" id="GO:0008270">
    <property type="term" value="F:zinc ion binding"/>
    <property type="evidence" value="ECO:0007669"/>
    <property type="project" value="UniProtKB-KW"/>
</dbReference>
<protein>
    <recommendedName>
        <fullName evidence="2">SWIM-type domain-containing protein</fullName>
    </recommendedName>
</protein>
<evidence type="ECO:0000313" key="3">
    <source>
        <dbReference type="EMBL" id="RYR42304.1"/>
    </source>
</evidence>
<dbReference type="InterPro" id="IPR007527">
    <property type="entry name" value="Znf_SWIM"/>
</dbReference>
<keyword evidence="4" id="KW-1185">Reference proteome</keyword>
<dbReference type="AlphaFoldDB" id="A0A445BUB7"/>
<feature type="domain" description="SWIM-type" evidence="2">
    <location>
        <begin position="5"/>
        <end position="37"/>
    </location>
</feature>
<accession>A0A445BUB7</accession>
<name>A0A445BUB7_ARAHY</name>
<sequence length="86" mass="10324">MPHELTQYADEGKCDCGYFLTFHLPCHHVLAACSHVTMQDLSRRFMCMHLVYRMGTVFKVYRMEFRPIRHEDDWPTYDSPRIRPNS</sequence>
<gene>
    <name evidence="3" type="ORF">Ahy_A08g038767</name>
</gene>
<proteinExistence type="predicted"/>
<dbReference type="EMBL" id="SDMP01000008">
    <property type="protein sequence ID" value="RYR42304.1"/>
    <property type="molecule type" value="Genomic_DNA"/>
</dbReference>
<evidence type="ECO:0000313" key="4">
    <source>
        <dbReference type="Proteomes" id="UP000289738"/>
    </source>
</evidence>